<gene>
    <name evidence="1" type="ORF">Ddye_022579</name>
</gene>
<keyword evidence="2" id="KW-1185">Reference proteome</keyword>
<dbReference type="GO" id="GO:0006139">
    <property type="term" value="P:nucleobase-containing compound metabolic process"/>
    <property type="evidence" value="ECO:0007669"/>
    <property type="project" value="InterPro"/>
</dbReference>
<dbReference type="AlphaFoldDB" id="A0AAD9WRK5"/>
<protein>
    <submittedName>
        <fullName evidence="1">Uncharacterized protein</fullName>
    </submittedName>
</protein>
<reference evidence="1" key="1">
    <citation type="journal article" date="2023" name="Plant J.">
        <title>Genome sequences and population genomics provide insights into the demographic history, inbreeding, and mutation load of two 'living fossil' tree species of Dipteronia.</title>
        <authorList>
            <person name="Feng Y."/>
            <person name="Comes H.P."/>
            <person name="Chen J."/>
            <person name="Zhu S."/>
            <person name="Lu R."/>
            <person name="Zhang X."/>
            <person name="Li P."/>
            <person name="Qiu J."/>
            <person name="Olsen K.M."/>
            <person name="Qiu Y."/>
        </authorList>
    </citation>
    <scope>NUCLEOTIDE SEQUENCE</scope>
    <source>
        <strain evidence="1">KIB01</strain>
    </source>
</reference>
<evidence type="ECO:0000313" key="2">
    <source>
        <dbReference type="Proteomes" id="UP001280121"/>
    </source>
</evidence>
<dbReference type="InterPro" id="IPR037027">
    <property type="entry name" value="YqgF/RNaseH-like_dom_sf"/>
</dbReference>
<proteinExistence type="predicted"/>
<sequence length="196" mass="22513">MKYLTPLEFYTKIFKDILMNKDSKHSRLLGLDVYEDYVSLAVSDPNNLIAVPLRNLDYEEDNISSRVADIILSLIPEYNLMGIVVGADYFRMLNRPFMKYLMPLDFYTQIFKDILMNKDSKHGRLLAVPLRNLDNEEDNISSRVADIILSLIPANNLVRIVIGAAYGLPHNRPFLSVLIDRVDLAFDHFSYGVLLI</sequence>
<name>A0AAD9WRK5_9ROSI</name>
<dbReference type="EMBL" id="JANJYI010000007">
    <property type="protein sequence ID" value="KAK2640816.1"/>
    <property type="molecule type" value="Genomic_DNA"/>
</dbReference>
<organism evidence="1 2">
    <name type="scientific">Dipteronia dyeriana</name>
    <dbReference type="NCBI Taxonomy" id="168575"/>
    <lineage>
        <taxon>Eukaryota</taxon>
        <taxon>Viridiplantae</taxon>
        <taxon>Streptophyta</taxon>
        <taxon>Embryophyta</taxon>
        <taxon>Tracheophyta</taxon>
        <taxon>Spermatophyta</taxon>
        <taxon>Magnoliopsida</taxon>
        <taxon>eudicotyledons</taxon>
        <taxon>Gunneridae</taxon>
        <taxon>Pentapetalae</taxon>
        <taxon>rosids</taxon>
        <taxon>malvids</taxon>
        <taxon>Sapindales</taxon>
        <taxon>Sapindaceae</taxon>
        <taxon>Hippocastanoideae</taxon>
        <taxon>Acereae</taxon>
        <taxon>Dipteronia</taxon>
    </lineage>
</organism>
<dbReference type="Gene3D" id="3.30.420.140">
    <property type="entry name" value="YqgF/RNase H-like domain"/>
    <property type="match status" value="1"/>
</dbReference>
<comment type="caution">
    <text evidence="1">The sequence shown here is derived from an EMBL/GenBank/DDBJ whole genome shotgun (WGS) entry which is preliminary data.</text>
</comment>
<dbReference type="InterPro" id="IPR012337">
    <property type="entry name" value="RNaseH-like_sf"/>
</dbReference>
<dbReference type="SUPFAM" id="SSF53098">
    <property type="entry name" value="Ribonuclease H-like"/>
    <property type="match status" value="1"/>
</dbReference>
<dbReference type="Proteomes" id="UP001280121">
    <property type="component" value="Unassembled WGS sequence"/>
</dbReference>
<evidence type="ECO:0000313" key="1">
    <source>
        <dbReference type="EMBL" id="KAK2640816.1"/>
    </source>
</evidence>
<accession>A0AAD9WRK5</accession>